<feature type="binding site" evidence="10">
    <location>
        <position position="482"/>
    </location>
    <ligand>
        <name>L-glutamate</name>
        <dbReference type="ChEBI" id="CHEBI:29985"/>
    </ligand>
</feature>
<comment type="PTM">
    <text evidence="11">Cleaved by autocatalysis into a large and a small subunit.</text>
</comment>
<dbReference type="Gene3D" id="3.60.20.40">
    <property type="match status" value="1"/>
</dbReference>
<organism evidence="14 15">
    <name type="scientific">Paracoccus kondratievae</name>
    <dbReference type="NCBI Taxonomy" id="135740"/>
    <lineage>
        <taxon>Bacteria</taxon>
        <taxon>Pseudomonadati</taxon>
        <taxon>Pseudomonadota</taxon>
        <taxon>Alphaproteobacteria</taxon>
        <taxon>Rhodobacterales</taxon>
        <taxon>Paracoccaceae</taxon>
        <taxon>Paracoccus</taxon>
    </lineage>
</organism>
<evidence type="ECO:0000256" key="2">
    <source>
        <dbReference type="ARBA" id="ARBA00001089"/>
    </source>
</evidence>
<evidence type="ECO:0000256" key="4">
    <source>
        <dbReference type="ARBA" id="ARBA00022679"/>
    </source>
</evidence>
<dbReference type="InterPro" id="IPR043137">
    <property type="entry name" value="GGT_ssub_C"/>
</dbReference>
<keyword evidence="5 11" id="KW-0378">Hydrolase</keyword>
<dbReference type="Proteomes" id="UP001143349">
    <property type="component" value="Unassembled WGS sequence"/>
</dbReference>
<evidence type="ECO:0000256" key="10">
    <source>
        <dbReference type="PIRSR" id="PIRSR600101-2"/>
    </source>
</evidence>
<dbReference type="GO" id="GO:0036374">
    <property type="term" value="F:glutathione hydrolase activity"/>
    <property type="evidence" value="ECO:0007669"/>
    <property type="project" value="UniProtKB-UniRule"/>
</dbReference>
<feature type="region of interest" description="Disordered" evidence="12">
    <location>
        <begin position="552"/>
        <end position="579"/>
    </location>
</feature>
<feature type="binding site" evidence="10">
    <location>
        <begin position="407"/>
        <end position="409"/>
    </location>
    <ligand>
        <name>L-glutamate</name>
        <dbReference type="ChEBI" id="CHEBI:29985"/>
    </ligand>
</feature>
<feature type="binding site" evidence="10">
    <location>
        <position position="431"/>
    </location>
    <ligand>
        <name>L-glutamate</name>
        <dbReference type="ChEBI" id="CHEBI:29985"/>
    </ligand>
</feature>
<evidence type="ECO:0000256" key="1">
    <source>
        <dbReference type="ARBA" id="ARBA00001049"/>
    </source>
</evidence>
<dbReference type="PRINTS" id="PR01210">
    <property type="entry name" value="GGTRANSPTASE"/>
</dbReference>
<evidence type="ECO:0000256" key="3">
    <source>
        <dbReference type="ARBA" id="ARBA00009381"/>
    </source>
</evidence>
<name>A0AAD3RUH7_9RHOB</name>
<keyword evidence="11" id="KW-0317">Glutathione biosynthesis</keyword>
<sequence length="579" mass="61199">MNKRIFKTGSIAAFALAVGISQPVMAQESAFFDPMDRIHPVWAENGMVSAQERLAAEIGRDILAKGGNAVDAGVAVAFALAVTLPRAGNIGGGGFMLIHDAKTGQTHAIDYREMAPQGASRDMFLNAAGDADSDRSLYSGAASGVPGTVAGMKLALENYGSMEWAEVIAPAIRLAEEGITVTPELADSIEAEREHLEKFRSTAAVFFKEGGEAYRPGDRLVQADLAKTLKKIAAEGPDGFYKGEVAEAIAKAVQEAGGVITPEDMAAYKPILREPVRGTYRSYEVVSMPPPSSGGVHLIQILNALEGYPIGALGQNSGETIHLMAEAMKLAYADRSEYLGDPDFVDVPVEALTSKDYAAEMRRKISADFATPSVMIKPAGLAPYESDQTTHFSVVDKDGNAVSNTYTINLNYGSGLVAAGTGVLMNNEMDDFSAKPGVPNAFGLVGGDANAIAPGKRPLSSMTPTMVLKDGKVWLVTGSPGGARIITTVLQVIMNMIDHGMNVAEASTAPRVHHQWLPDELRVEEGISIDTVRVLQAKGHAVALKEAMGSTQSIMRDPETGSVYGASDPRRPDAATVGY</sequence>
<comment type="similarity">
    <text evidence="3 11">Belongs to the gamma-glutamyltransferase family.</text>
</comment>
<dbReference type="FunFam" id="3.60.20.40:FF:000003">
    <property type="entry name" value="Gamma-glutamyltranspeptidase"/>
    <property type="match status" value="1"/>
</dbReference>
<evidence type="ECO:0000256" key="9">
    <source>
        <dbReference type="PIRSR" id="PIRSR600101-1"/>
    </source>
</evidence>
<comment type="catalytic activity">
    <reaction evidence="2 11">
        <text>glutathione + H2O = L-cysteinylglycine + L-glutamate</text>
        <dbReference type="Rhea" id="RHEA:28807"/>
        <dbReference type="ChEBI" id="CHEBI:15377"/>
        <dbReference type="ChEBI" id="CHEBI:29985"/>
        <dbReference type="ChEBI" id="CHEBI:57925"/>
        <dbReference type="ChEBI" id="CHEBI:61694"/>
        <dbReference type="EC" id="3.4.19.13"/>
    </reaction>
</comment>
<dbReference type="PANTHER" id="PTHR43199">
    <property type="entry name" value="GLUTATHIONE HYDROLASE"/>
    <property type="match status" value="1"/>
</dbReference>
<comment type="pathway">
    <text evidence="11">Sulfur metabolism; glutathione metabolism.</text>
</comment>
<dbReference type="GO" id="GO:0006750">
    <property type="term" value="P:glutathione biosynthetic process"/>
    <property type="evidence" value="ECO:0007669"/>
    <property type="project" value="UniProtKB-KW"/>
</dbReference>
<evidence type="ECO:0000313" key="14">
    <source>
        <dbReference type="EMBL" id="GLK64935.1"/>
    </source>
</evidence>
<evidence type="ECO:0000313" key="15">
    <source>
        <dbReference type="Proteomes" id="UP001143349"/>
    </source>
</evidence>
<evidence type="ECO:0000256" key="11">
    <source>
        <dbReference type="RuleBase" id="RU368036"/>
    </source>
</evidence>
<protein>
    <recommendedName>
        <fullName evidence="11">Glutathione hydrolase proenzyme</fullName>
        <ecNumber evidence="11">2.3.2.2</ecNumber>
        <ecNumber evidence="11">3.4.19.13</ecNumber>
    </recommendedName>
    <component>
        <recommendedName>
            <fullName evidence="11">Glutathione hydrolase large chain</fullName>
        </recommendedName>
    </component>
    <component>
        <recommendedName>
            <fullName evidence="11">Glutathione hydrolase small chain</fullName>
        </recommendedName>
    </component>
</protein>
<keyword evidence="13" id="KW-0732">Signal</keyword>
<comment type="caution">
    <text evidence="14">The sequence shown here is derived from an EMBL/GenBank/DDBJ whole genome shotgun (WGS) entry which is preliminary data.</text>
</comment>
<gene>
    <name evidence="14" type="ORF">GCM10017635_24060</name>
</gene>
<reference evidence="14" key="2">
    <citation type="submission" date="2023-01" db="EMBL/GenBank/DDBJ databases">
        <authorList>
            <person name="Sun Q."/>
            <person name="Evtushenko L."/>
        </authorList>
    </citation>
    <scope>NUCLEOTIDE SEQUENCE</scope>
    <source>
        <strain evidence="14">VKM B-2222</strain>
    </source>
</reference>
<evidence type="ECO:0000256" key="13">
    <source>
        <dbReference type="SAM" id="SignalP"/>
    </source>
</evidence>
<dbReference type="AlphaFoldDB" id="A0AAD3RUH7"/>
<evidence type="ECO:0000256" key="7">
    <source>
        <dbReference type="ARBA" id="ARBA00023315"/>
    </source>
</evidence>
<evidence type="ECO:0000256" key="8">
    <source>
        <dbReference type="ARBA" id="ARBA00047417"/>
    </source>
</evidence>
<comment type="catalytic activity">
    <reaction evidence="1 11">
        <text>an S-substituted glutathione + H2O = an S-substituted L-cysteinylglycine + L-glutamate</text>
        <dbReference type="Rhea" id="RHEA:59468"/>
        <dbReference type="ChEBI" id="CHEBI:15377"/>
        <dbReference type="ChEBI" id="CHEBI:29985"/>
        <dbReference type="ChEBI" id="CHEBI:90779"/>
        <dbReference type="ChEBI" id="CHEBI:143103"/>
        <dbReference type="EC" id="3.4.19.13"/>
    </reaction>
</comment>
<dbReference type="EMBL" id="BSFH01000031">
    <property type="protein sequence ID" value="GLK64935.1"/>
    <property type="molecule type" value="Genomic_DNA"/>
</dbReference>
<comment type="catalytic activity">
    <reaction evidence="8 11">
        <text>an N-terminal (5-L-glutamyl)-[peptide] + an alpha-amino acid = 5-L-glutamyl amino acid + an N-terminal L-alpha-aminoacyl-[peptide]</text>
        <dbReference type="Rhea" id="RHEA:23904"/>
        <dbReference type="Rhea" id="RHEA-COMP:9780"/>
        <dbReference type="Rhea" id="RHEA-COMP:9795"/>
        <dbReference type="ChEBI" id="CHEBI:77644"/>
        <dbReference type="ChEBI" id="CHEBI:78597"/>
        <dbReference type="ChEBI" id="CHEBI:78599"/>
        <dbReference type="ChEBI" id="CHEBI:78608"/>
        <dbReference type="EC" id="2.3.2.2"/>
    </reaction>
</comment>
<dbReference type="PROSITE" id="PS00462">
    <property type="entry name" value="G_GLU_TRANSPEPTIDASE"/>
    <property type="match status" value="1"/>
</dbReference>
<dbReference type="InterPro" id="IPR043138">
    <property type="entry name" value="GGT_lsub"/>
</dbReference>
<dbReference type="Pfam" id="PF01019">
    <property type="entry name" value="G_glu_transpept"/>
    <property type="match status" value="1"/>
</dbReference>
<dbReference type="RefSeq" id="WP_271179894.1">
    <property type="nucleotide sequence ID" value="NZ_BSFH01000031.1"/>
</dbReference>
<keyword evidence="15" id="KW-1185">Reference proteome</keyword>
<feature type="binding site" evidence="10">
    <location>
        <position position="112"/>
    </location>
    <ligand>
        <name>L-glutamate</name>
        <dbReference type="ChEBI" id="CHEBI:29985"/>
    </ligand>
</feature>
<feature type="binding site" evidence="10">
    <location>
        <begin position="460"/>
        <end position="461"/>
    </location>
    <ligand>
        <name>L-glutamate</name>
        <dbReference type="ChEBI" id="CHEBI:29985"/>
    </ligand>
</feature>
<feature type="chain" id="PRO_5042151408" description="Glutathione hydrolase proenzyme" evidence="13">
    <location>
        <begin position="27"/>
        <end position="579"/>
    </location>
</feature>
<evidence type="ECO:0000256" key="12">
    <source>
        <dbReference type="SAM" id="MobiDB-lite"/>
    </source>
</evidence>
<dbReference type="InterPro" id="IPR055262">
    <property type="entry name" value="GGT_CS"/>
</dbReference>
<accession>A0AAD3RUH7</accession>
<feature type="signal peptide" evidence="13">
    <location>
        <begin position="1"/>
        <end position="26"/>
    </location>
</feature>
<dbReference type="EC" id="2.3.2.2" evidence="11"/>
<dbReference type="NCBIfam" id="TIGR00066">
    <property type="entry name" value="g_glut_trans"/>
    <property type="match status" value="1"/>
</dbReference>
<evidence type="ECO:0000256" key="6">
    <source>
        <dbReference type="ARBA" id="ARBA00023145"/>
    </source>
</evidence>
<dbReference type="InterPro" id="IPR000101">
    <property type="entry name" value="GGT_peptidase"/>
</dbReference>
<dbReference type="PANTHER" id="PTHR43199:SF1">
    <property type="entry name" value="GLUTATHIONE HYDROLASE PROENZYME"/>
    <property type="match status" value="1"/>
</dbReference>
<reference evidence="14" key="1">
    <citation type="journal article" date="2014" name="Int. J. Syst. Evol. Microbiol.">
        <title>Complete genome sequence of Corynebacterium casei LMG S-19264T (=DSM 44701T), isolated from a smear-ripened cheese.</title>
        <authorList>
            <consortium name="US DOE Joint Genome Institute (JGI-PGF)"/>
            <person name="Walter F."/>
            <person name="Albersmeier A."/>
            <person name="Kalinowski J."/>
            <person name="Ruckert C."/>
        </authorList>
    </citation>
    <scope>NUCLEOTIDE SEQUENCE</scope>
    <source>
        <strain evidence="14">VKM B-2222</strain>
    </source>
</reference>
<dbReference type="SUPFAM" id="SSF56235">
    <property type="entry name" value="N-terminal nucleophile aminohydrolases (Ntn hydrolases)"/>
    <property type="match status" value="1"/>
</dbReference>
<keyword evidence="4 11" id="KW-0808">Transferase</keyword>
<dbReference type="Gene3D" id="1.10.246.130">
    <property type="match status" value="1"/>
</dbReference>
<comment type="subunit">
    <text evidence="11">This enzyme consists of two polypeptide chains, which are synthesized in precursor form from a single polypeptide.</text>
</comment>
<dbReference type="InterPro" id="IPR051792">
    <property type="entry name" value="GGT_bact"/>
</dbReference>
<keyword evidence="6 11" id="KW-0865">Zymogen</keyword>
<dbReference type="GO" id="GO:0006751">
    <property type="term" value="P:glutathione catabolic process"/>
    <property type="evidence" value="ECO:0007669"/>
    <property type="project" value="UniProtKB-UniRule"/>
</dbReference>
<dbReference type="EC" id="3.4.19.13" evidence="11"/>
<keyword evidence="7 11" id="KW-0012">Acyltransferase</keyword>
<feature type="active site" description="Nucleophile" evidence="9">
    <location>
        <position position="389"/>
    </location>
</feature>
<proteinExistence type="inferred from homology"/>
<dbReference type="GO" id="GO:0103068">
    <property type="term" value="F:leukotriene C4 gamma-glutamyl transferase activity"/>
    <property type="evidence" value="ECO:0007669"/>
    <property type="project" value="UniProtKB-EC"/>
</dbReference>
<evidence type="ECO:0000256" key="5">
    <source>
        <dbReference type="ARBA" id="ARBA00022801"/>
    </source>
</evidence>
<dbReference type="InterPro" id="IPR029055">
    <property type="entry name" value="Ntn_hydrolases_N"/>
</dbReference>